<gene>
    <name evidence="1" type="ORF">GKJPGBOP_03494</name>
</gene>
<proteinExistence type="predicted"/>
<evidence type="ECO:0008006" key="3">
    <source>
        <dbReference type="Google" id="ProtNLM"/>
    </source>
</evidence>
<evidence type="ECO:0000313" key="1">
    <source>
        <dbReference type="EMBL" id="GCD43811.1"/>
    </source>
</evidence>
<dbReference type="EMBL" id="BHZD01000001">
    <property type="protein sequence ID" value="GCD43811.1"/>
    <property type="molecule type" value="Genomic_DNA"/>
</dbReference>
<dbReference type="Pfam" id="PF11209">
    <property type="entry name" value="LmeA"/>
    <property type="match status" value="1"/>
</dbReference>
<keyword evidence="2" id="KW-1185">Reference proteome</keyword>
<sequence length="236" mass="25054">MRALRVLLVIVVILGGLFVAADRIAVNFAEDKAADKIRSSQGLDRTPEVSITGFPFLTQVAGRSLDQVDAKIDGLNATAEGHTLRIQELSAQFHDVKLTSDYTSIESAASATGEARISYADLTTASGKNVKVSYGGEKNGKSQVKISPNLPNLPMLNSLEVTGSVSIVNGDTVRLRADTLPALCSQLSACRNQVRAQTDHEWKLNRLPGGLKLDKVVSTPEGISISASGKDVKLPG</sequence>
<dbReference type="RefSeq" id="WP_125054844.1">
    <property type="nucleotide sequence ID" value="NZ_BHZD01000001.1"/>
</dbReference>
<accession>A0A401W3D4</accession>
<name>A0A401W3D4_STREY</name>
<dbReference type="InterPro" id="IPR021373">
    <property type="entry name" value="DUF2993"/>
</dbReference>
<organism evidence="1 2">
    <name type="scientific">Streptomyces paromomycinus</name>
    <name type="common">Streptomyces rimosus subsp. paromomycinus</name>
    <dbReference type="NCBI Taxonomy" id="92743"/>
    <lineage>
        <taxon>Bacteria</taxon>
        <taxon>Bacillati</taxon>
        <taxon>Actinomycetota</taxon>
        <taxon>Actinomycetes</taxon>
        <taxon>Kitasatosporales</taxon>
        <taxon>Streptomycetaceae</taxon>
        <taxon>Streptomyces</taxon>
    </lineage>
</organism>
<protein>
    <recommendedName>
        <fullName evidence="3">DUF2993 domain-containing protein</fullName>
    </recommendedName>
</protein>
<dbReference type="AlphaFoldDB" id="A0A401W3D4"/>
<comment type="caution">
    <text evidence="1">The sequence shown here is derived from an EMBL/GenBank/DDBJ whole genome shotgun (WGS) entry which is preliminary data.</text>
</comment>
<reference evidence="1 2" key="1">
    <citation type="submission" date="2018-11" db="EMBL/GenBank/DDBJ databases">
        <title>Whole genome sequence of Streptomyces paromomycinus NBRC 15454(T).</title>
        <authorList>
            <person name="Komaki H."/>
            <person name="Tamura T."/>
        </authorList>
    </citation>
    <scope>NUCLEOTIDE SEQUENCE [LARGE SCALE GENOMIC DNA]</scope>
    <source>
        <strain evidence="1 2">NBRC 15454</strain>
    </source>
</reference>
<dbReference type="Proteomes" id="UP000286746">
    <property type="component" value="Unassembled WGS sequence"/>
</dbReference>
<evidence type="ECO:0000313" key="2">
    <source>
        <dbReference type="Proteomes" id="UP000286746"/>
    </source>
</evidence>